<dbReference type="GO" id="GO:0003713">
    <property type="term" value="F:transcription coactivator activity"/>
    <property type="evidence" value="ECO:0007669"/>
    <property type="project" value="InterPro"/>
</dbReference>
<evidence type="ECO:0000256" key="3">
    <source>
        <dbReference type="ARBA" id="ARBA00023015"/>
    </source>
</evidence>
<dbReference type="Pfam" id="PF08766">
    <property type="entry name" value="DEK_C"/>
    <property type="match status" value="1"/>
</dbReference>
<feature type="compositionally biased region" description="Acidic residues" evidence="7">
    <location>
        <begin position="82"/>
        <end position="94"/>
    </location>
</feature>
<dbReference type="InterPro" id="IPR009044">
    <property type="entry name" value="ssDNA-bd_transcriptional_reg"/>
</dbReference>
<dbReference type="InterPro" id="IPR045125">
    <property type="entry name" value="Sub1/Tcp4-like"/>
</dbReference>
<dbReference type="PANTHER" id="PTHR13215">
    <property type="entry name" value="RNA POLYMERASE II TRANSCRIPTIONAL COACTIVATOR"/>
    <property type="match status" value="1"/>
</dbReference>
<comment type="subcellular location">
    <subcellularLocation>
        <location evidence="1">Nucleus</location>
    </subcellularLocation>
</comment>
<keyword evidence="5" id="KW-0804">Transcription</keyword>
<evidence type="ECO:0000256" key="2">
    <source>
        <dbReference type="ARBA" id="ARBA00009001"/>
    </source>
</evidence>
<dbReference type="InterPro" id="IPR014876">
    <property type="entry name" value="DEK_C"/>
</dbReference>
<dbReference type="PIRSF" id="PIRSF038156">
    <property type="entry name" value="RNA_pol_II_KELP"/>
    <property type="match status" value="1"/>
</dbReference>
<dbReference type="GO" id="GO:0005634">
    <property type="term" value="C:nucleus"/>
    <property type="evidence" value="ECO:0007669"/>
    <property type="project" value="UniProtKB-SubCell"/>
</dbReference>
<evidence type="ECO:0000256" key="5">
    <source>
        <dbReference type="ARBA" id="ARBA00023163"/>
    </source>
</evidence>
<keyword evidence="3" id="KW-0805">Transcription regulation</keyword>
<dbReference type="OMA" id="DEMTEYK"/>
<dbReference type="InterPro" id="IPR003173">
    <property type="entry name" value="PC4_C"/>
</dbReference>
<accession>D5ACE4</accession>
<dbReference type="GO" id="GO:0060261">
    <property type="term" value="P:positive regulation of transcription initiation by RNA polymerase II"/>
    <property type="evidence" value="ECO:0007669"/>
    <property type="project" value="InterPro"/>
</dbReference>
<feature type="region of interest" description="Disordered" evidence="7">
    <location>
        <begin position="62"/>
        <end position="120"/>
    </location>
</feature>
<dbReference type="SUPFAM" id="SSF54447">
    <property type="entry name" value="ssDNA-binding transcriptional regulator domain"/>
    <property type="match status" value="1"/>
</dbReference>
<dbReference type="FunFam" id="2.30.31.10:FF:000011">
    <property type="entry name" value="RNA polymerase II transcriptional coactivator KELP"/>
    <property type="match status" value="1"/>
</dbReference>
<dbReference type="PROSITE" id="PS51998">
    <property type="entry name" value="DEK_C"/>
    <property type="match status" value="1"/>
</dbReference>
<dbReference type="InterPro" id="IPR017415">
    <property type="entry name" value="KELP"/>
</dbReference>
<proteinExistence type="evidence at transcript level"/>
<dbReference type="EMBL" id="BT123920">
    <property type="protein sequence ID" value="ADE77213.1"/>
    <property type="molecule type" value="mRNA"/>
</dbReference>
<sequence length="197" mass="22555">MDPDTKLKIEKTVVGILETANMVDMTEYKVRKEAGEKLNINLSETQYKKFVRNIVENFLKSRQDEEEQEQATEEAEQKVEAEVEAETEEEEEEESPVKKQKKNKKMKIEASKKASQAGELQEATIDDNGDVIICKLNSRRNVSVQEFKGNKLVSIREYYEKDGKQLPTSKGISLTIDQWKAFKKGVPAIVEAIQQLQ</sequence>
<feature type="domain" description="DEK-C" evidence="8">
    <location>
        <begin position="3"/>
        <end position="60"/>
    </location>
</feature>
<evidence type="ECO:0000313" key="9">
    <source>
        <dbReference type="EMBL" id="ADE77213.1"/>
    </source>
</evidence>
<name>D5ACE4_PICSI</name>
<evidence type="ECO:0000256" key="7">
    <source>
        <dbReference type="SAM" id="MobiDB-lite"/>
    </source>
</evidence>
<evidence type="ECO:0000259" key="8">
    <source>
        <dbReference type="PROSITE" id="PS51998"/>
    </source>
</evidence>
<keyword evidence="4" id="KW-0238">DNA-binding</keyword>
<reference evidence="9" key="1">
    <citation type="submission" date="2010-04" db="EMBL/GenBank/DDBJ databases">
        <authorList>
            <person name="Reid K.E."/>
            <person name="Liao N."/>
            <person name="Chan S."/>
            <person name="Docking R."/>
            <person name="Taylor G."/>
            <person name="Moore R."/>
            <person name="Mayo M."/>
            <person name="Munro S."/>
            <person name="King J."/>
            <person name="Yanchuk A."/>
            <person name="Holt R."/>
            <person name="Jones S."/>
            <person name="Marra M."/>
            <person name="Ritland C.E."/>
            <person name="Ritland K."/>
            <person name="Bohlmann J."/>
        </authorList>
    </citation>
    <scope>NUCLEOTIDE SEQUENCE</scope>
    <source>
        <tissue evidence="9">Bud</tissue>
    </source>
</reference>
<keyword evidence="6" id="KW-0539">Nucleus</keyword>
<dbReference type="Pfam" id="PF02229">
    <property type="entry name" value="PC4"/>
    <property type="match status" value="1"/>
</dbReference>
<protein>
    <recommendedName>
        <fullName evidence="8">DEK-C domain-containing protein</fullName>
    </recommendedName>
</protein>
<comment type="similarity">
    <text evidence="2">Belongs to the transcriptional coactivator PC4 family.</text>
</comment>
<feature type="compositionally biased region" description="Acidic residues" evidence="7">
    <location>
        <begin position="64"/>
        <end position="74"/>
    </location>
</feature>
<dbReference type="SUPFAM" id="SSF109715">
    <property type="entry name" value="DEK C-terminal domain"/>
    <property type="match status" value="1"/>
</dbReference>
<evidence type="ECO:0000256" key="4">
    <source>
        <dbReference type="ARBA" id="ARBA00023125"/>
    </source>
</evidence>
<evidence type="ECO:0000256" key="1">
    <source>
        <dbReference type="ARBA" id="ARBA00004123"/>
    </source>
</evidence>
<organism evidence="9">
    <name type="scientific">Picea sitchensis</name>
    <name type="common">Sitka spruce</name>
    <name type="synonym">Pinus sitchensis</name>
    <dbReference type="NCBI Taxonomy" id="3332"/>
    <lineage>
        <taxon>Eukaryota</taxon>
        <taxon>Viridiplantae</taxon>
        <taxon>Streptophyta</taxon>
        <taxon>Embryophyta</taxon>
        <taxon>Tracheophyta</taxon>
        <taxon>Spermatophyta</taxon>
        <taxon>Pinopsida</taxon>
        <taxon>Pinidae</taxon>
        <taxon>Conifers I</taxon>
        <taxon>Pinales</taxon>
        <taxon>Pinaceae</taxon>
        <taxon>Picea</taxon>
    </lineage>
</organism>
<dbReference type="GO" id="GO:0003677">
    <property type="term" value="F:DNA binding"/>
    <property type="evidence" value="ECO:0007669"/>
    <property type="project" value="UniProtKB-KW"/>
</dbReference>
<dbReference type="Gene3D" id="2.30.31.10">
    <property type="entry name" value="Transcriptional Coactivator Pc4, Chain A"/>
    <property type="match status" value="1"/>
</dbReference>
<evidence type="ECO:0000256" key="6">
    <source>
        <dbReference type="ARBA" id="ARBA00023242"/>
    </source>
</evidence>
<dbReference type="AlphaFoldDB" id="D5ACE4"/>